<dbReference type="RefSeq" id="WP_096461473.1">
    <property type="nucleotide sequence ID" value="NZ_AP014936.1"/>
</dbReference>
<dbReference type="Pfam" id="PF04066">
    <property type="entry name" value="MrpF_PhaF"/>
    <property type="match status" value="1"/>
</dbReference>
<keyword evidence="7 8" id="KW-0472">Membrane</keyword>
<sequence length="89" mass="9560">MMKAALAIAFALLAIAALLNLWRALRGPDLTDRIVALDTLYVNAIALLMVDGIYLGTAVYFEAALLIAMTGFVGTVALCKYILRGDIIE</sequence>
<keyword evidence="4 8" id="KW-1003">Cell membrane</keyword>
<keyword evidence="5 9" id="KW-0812">Transmembrane</keyword>
<evidence type="ECO:0000313" key="10">
    <source>
        <dbReference type="EMBL" id="BAU49017.1"/>
    </source>
</evidence>
<feature type="transmembrane region" description="Helical" evidence="9">
    <location>
        <begin position="63"/>
        <end position="83"/>
    </location>
</feature>
<evidence type="ECO:0000256" key="2">
    <source>
        <dbReference type="ARBA" id="ARBA00009212"/>
    </source>
</evidence>
<dbReference type="OrthoDB" id="9800226at2"/>
<dbReference type="GO" id="GO:0015385">
    <property type="term" value="F:sodium:proton antiporter activity"/>
    <property type="evidence" value="ECO:0007669"/>
    <property type="project" value="TreeGrafter"/>
</dbReference>
<keyword evidence="11" id="KW-1185">Reference proteome</keyword>
<protein>
    <submittedName>
        <fullName evidence="10">Cation:proton antiporter</fullName>
    </submittedName>
</protein>
<comment type="similarity">
    <text evidence="2 8">Belongs to the CPA3 antiporters (TC 2.A.63) subunit F family.</text>
</comment>
<dbReference type="NCBIfam" id="NF004812">
    <property type="entry name" value="PRK06161.1"/>
    <property type="match status" value="1"/>
</dbReference>
<dbReference type="PIRSF" id="PIRSF028784">
    <property type="entry name" value="MrpF"/>
    <property type="match status" value="1"/>
</dbReference>
<accession>A0A1B4VEE2</accession>
<dbReference type="PANTHER" id="PTHR34702">
    <property type="entry name" value="NA(+)/H(+) ANTIPORTER SUBUNIT F1"/>
    <property type="match status" value="1"/>
</dbReference>
<gene>
    <name evidence="10" type="ORF">SVA_2469</name>
</gene>
<name>A0A1B4VEE2_9GAMM</name>
<keyword evidence="8" id="KW-0050">Antiport</keyword>
<dbReference type="GO" id="GO:0005886">
    <property type="term" value="C:plasma membrane"/>
    <property type="evidence" value="ECO:0007669"/>
    <property type="project" value="UniProtKB-SubCell"/>
</dbReference>
<organism evidence="10 11">
    <name type="scientific">Sulfurifustis variabilis</name>
    <dbReference type="NCBI Taxonomy" id="1675686"/>
    <lineage>
        <taxon>Bacteria</taxon>
        <taxon>Pseudomonadati</taxon>
        <taxon>Pseudomonadota</taxon>
        <taxon>Gammaproteobacteria</taxon>
        <taxon>Acidiferrobacterales</taxon>
        <taxon>Acidiferrobacteraceae</taxon>
        <taxon>Sulfurifustis</taxon>
    </lineage>
</organism>
<dbReference type="AlphaFoldDB" id="A0A1B4VEE2"/>
<reference evidence="10 11" key="1">
    <citation type="submission" date="2015-08" db="EMBL/GenBank/DDBJ databases">
        <title>Complete genome sequence of Sulfurifustis variabilis.</title>
        <authorList>
            <person name="Miura A."/>
            <person name="Kojima H."/>
            <person name="Fukui M."/>
        </authorList>
    </citation>
    <scope>NUCLEOTIDE SEQUENCE [LARGE SCALE GENOMIC DNA]</scope>
    <source>
        <strain evidence="11">skN76</strain>
    </source>
</reference>
<evidence type="ECO:0000256" key="1">
    <source>
        <dbReference type="ARBA" id="ARBA00004651"/>
    </source>
</evidence>
<dbReference type="Proteomes" id="UP000218899">
    <property type="component" value="Chromosome"/>
</dbReference>
<comment type="subcellular location">
    <subcellularLocation>
        <location evidence="1 8">Cell membrane</location>
        <topology evidence="1 8">Multi-pass membrane protein</topology>
    </subcellularLocation>
</comment>
<dbReference type="PANTHER" id="PTHR34702:SF1">
    <property type="entry name" value="NA(+)_H(+) ANTIPORTER SUBUNIT F"/>
    <property type="match status" value="1"/>
</dbReference>
<evidence type="ECO:0000256" key="3">
    <source>
        <dbReference type="ARBA" id="ARBA00022448"/>
    </source>
</evidence>
<dbReference type="EMBL" id="AP014936">
    <property type="protein sequence ID" value="BAU49017.1"/>
    <property type="molecule type" value="Genomic_DNA"/>
</dbReference>
<evidence type="ECO:0000256" key="4">
    <source>
        <dbReference type="ARBA" id="ARBA00022475"/>
    </source>
</evidence>
<evidence type="ECO:0000313" key="11">
    <source>
        <dbReference type="Proteomes" id="UP000218899"/>
    </source>
</evidence>
<keyword evidence="3 8" id="KW-0813">Transport</keyword>
<evidence type="ECO:0000256" key="8">
    <source>
        <dbReference type="PIRNR" id="PIRNR028784"/>
    </source>
</evidence>
<evidence type="ECO:0000256" key="9">
    <source>
        <dbReference type="SAM" id="Phobius"/>
    </source>
</evidence>
<proteinExistence type="inferred from homology"/>
<feature type="transmembrane region" description="Helical" evidence="9">
    <location>
        <begin position="39"/>
        <end position="56"/>
    </location>
</feature>
<evidence type="ECO:0000256" key="7">
    <source>
        <dbReference type="ARBA" id="ARBA00023136"/>
    </source>
</evidence>
<keyword evidence="6 9" id="KW-1133">Transmembrane helix</keyword>
<dbReference type="KEGG" id="sva:SVA_2469"/>
<keyword evidence="8" id="KW-0406">Ion transport</keyword>
<evidence type="ECO:0000256" key="6">
    <source>
        <dbReference type="ARBA" id="ARBA00022989"/>
    </source>
</evidence>
<dbReference type="InterPro" id="IPR007208">
    <property type="entry name" value="MrpF/PhaF-like"/>
</dbReference>
<evidence type="ECO:0000256" key="5">
    <source>
        <dbReference type="ARBA" id="ARBA00022692"/>
    </source>
</evidence>